<accession>A0A0H4KFX7</accession>
<evidence type="ECO:0000313" key="1">
    <source>
        <dbReference type="EMBL" id="AKO92510.1"/>
    </source>
</evidence>
<keyword evidence="2" id="KW-1185">Reference proteome</keyword>
<dbReference type="OrthoDB" id="2917009at2"/>
<evidence type="ECO:0000313" key="2">
    <source>
        <dbReference type="Proteomes" id="UP000036202"/>
    </source>
</evidence>
<reference evidence="2" key="2">
    <citation type="submission" date="2015-06" db="EMBL/GenBank/DDBJ databases">
        <title>Genome Sequence of Bacillus endophyticus and Analysis of its Companion Mechanism in the Ketogulonigenium vulgare-Bacillus strain Consortium.</title>
        <authorList>
            <person name="Jia N."/>
            <person name="Du J."/>
            <person name="Ding M.-Z."/>
            <person name="Gao F."/>
            <person name="Yuan Y.-J."/>
        </authorList>
    </citation>
    <scope>NUCLEOTIDE SEQUENCE [LARGE SCALE GENOMIC DNA]</scope>
    <source>
        <strain evidence="2">Hbe603</strain>
    </source>
</reference>
<dbReference type="KEGG" id="beo:BEH_10665"/>
<dbReference type="RefSeq" id="WP_019394588.1">
    <property type="nucleotide sequence ID" value="NZ_ALIM01000034.1"/>
</dbReference>
<organism evidence="1 2">
    <name type="scientific">Priestia filamentosa</name>
    <dbReference type="NCBI Taxonomy" id="1402861"/>
    <lineage>
        <taxon>Bacteria</taxon>
        <taxon>Bacillati</taxon>
        <taxon>Bacillota</taxon>
        <taxon>Bacilli</taxon>
        <taxon>Bacillales</taxon>
        <taxon>Bacillaceae</taxon>
        <taxon>Priestia</taxon>
    </lineage>
</organism>
<reference evidence="1 2" key="1">
    <citation type="journal article" date="2015" name="PLoS ONE">
        <title>Genome Sequence of Bacillus endophyticus and Analysis of Its Companion Mechanism in the Ketogulonigenium vulgare-Bacillus Strain Consortium.</title>
        <authorList>
            <person name="Jia N."/>
            <person name="Du J."/>
            <person name="Ding M.Z."/>
            <person name="Gao F."/>
            <person name="Yuan Y.J."/>
        </authorList>
    </citation>
    <scope>NUCLEOTIDE SEQUENCE [LARGE SCALE GENOMIC DNA]</scope>
    <source>
        <strain evidence="1 2">Hbe603</strain>
    </source>
</reference>
<dbReference type="GeneID" id="93701271"/>
<sequence>MENWEYDELFHTIKEFYEEFLEENRGYRYAAARLANEFDNLGKVEDVIADTAIGEIVMTHEKVFVGTVEGITKRLSSFPLEEAIGELSLGEVKDLSQRIERVLKGLREVTVDYNPRAE</sequence>
<accession>A0A1X7E6J4</accession>
<dbReference type="PATRIC" id="fig|135735.6.peg.2220"/>
<proteinExistence type="predicted"/>
<name>A0A1X7E6J4_9BACI</name>
<protein>
    <submittedName>
        <fullName evidence="1">Uncharacterized protein</fullName>
    </submittedName>
</protein>
<dbReference type="Proteomes" id="UP000036202">
    <property type="component" value="Chromosome"/>
</dbReference>
<dbReference type="EMBL" id="CP011974">
    <property type="protein sequence ID" value="AKO92510.1"/>
    <property type="molecule type" value="Genomic_DNA"/>
</dbReference>
<dbReference type="InterPro" id="IPR025678">
    <property type="entry name" value="Imm3"/>
</dbReference>
<dbReference type="Pfam" id="PF14425">
    <property type="entry name" value="Imm3"/>
    <property type="match status" value="1"/>
</dbReference>
<dbReference type="AlphaFoldDB" id="A0A1X7E6J4"/>
<gene>
    <name evidence="1" type="ORF">BEH_10665</name>
</gene>